<dbReference type="KEGG" id="slj:EGC82_15675"/>
<dbReference type="GO" id="GO:0008831">
    <property type="term" value="F:dTDP-4-dehydrorhamnose reductase activity"/>
    <property type="evidence" value="ECO:0007669"/>
    <property type="project" value="UniProtKB-EC"/>
</dbReference>
<dbReference type="EC" id="1.1.1.133" evidence="3 6"/>
<evidence type="ECO:0000256" key="2">
    <source>
        <dbReference type="ARBA" id="ARBA00010944"/>
    </source>
</evidence>
<dbReference type="PANTHER" id="PTHR10491">
    <property type="entry name" value="DTDP-4-DEHYDRORHAMNOSE REDUCTASE"/>
    <property type="match status" value="1"/>
</dbReference>
<dbReference type="InterPro" id="IPR029903">
    <property type="entry name" value="RmlD-like-bd"/>
</dbReference>
<reference evidence="9" key="1">
    <citation type="submission" date="2018-11" db="EMBL/GenBank/DDBJ databases">
        <title>Shewanella sp. M2.</title>
        <authorList>
            <person name="Hwang Y.J."/>
            <person name="Hwang C.Y."/>
        </authorList>
    </citation>
    <scope>NUCLEOTIDE SEQUENCE [LARGE SCALE GENOMIC DNA]</scope>
    <source>
        <strain evidence="9">LMG 19866</strain>
    </source>
</reference>
<evidence type="ECO:0000259" key="7">
    <source>
        <dbReference type="Pfam" id="PF04321"/>
    </source>
</evidence>
<feature type="domain" description="RmlD-like substrate binding" evidence="7">
    <location>
        <begin position="36"/>
        <end position="188"/>
    </location>
</feature>
<dbReference type="UniPathway" id="UPA00281"/>
<evidence type="ECO:0000313" key="9">
    <source>
        <dbReference type="Proteomes" id="UP000278035"/>
    </source>
</evidence>
<dbReference type="OrthoDB" id="9803892at2"/>
<dbReference type="InterPro" id="IPR005913">
    <property type="entry name" value="dTDP_dehydrorham_reduct"/>
</dbReference>
<evidence type="ECO:0000313" key="8">
    <source>
        <dbReference type="EMBL" id="AZG74061.1"/>
    </source>
</evidence>
<dbReference type="Gene3D" id="3.40.50.720">
    <property type="entry name" value="NAD(P)-binding Rossmann-like Domain"/>
    <property type="match status" value="1"/>
</dbReference>
<comment type="similarity">
    <text evidence="2 6">Belongs to the dTDP-4-dehydrorhamnose reductase family.</text>
</comment>
<dbReference type="SUPFAM" id="SSF51735">
    <property type="entry name" value="NAD(P)-binding Rossmann-fold domains"/>
    <property type="match status" value="1"/>
</dbReference>
<dbReference type="Gene3D" id="3.90.25.10">
    <property type="entry name" value="UDP-galactose 4-epimerase, domain 1"/>
    <property type="match status" value="1"/>
</dbReference>
<evidence type="ECO:0000256" key="5">
    <source>
        <dbReference type="ARBA" id="ARBA00048200"/>
    </source>
</evidence>
<proteinExistence type="inferred from homology"/>
<keyword evidence="6" id="KW-0521">NADP</keyword>
<dbReference type="Proteomes" id="UP000278035">
    <property type="component" value="Chromosome"/>
</dbReference>
<dbReference type="EMBL" id="CP034015">
    <property type="protein sequence ID" value="AZG74061.1"/>
    <property type="molecule type" value="Genomic_DNA"/>
</dbReference>
<keyword evidence="9" id="KW-1185">Reference proteome</keyword>
<protein>
    <recommendedName>
        <fullName evidence="4 6">dTDP-4-dehydrorhamnose reductase</fullName>
        <ecNumber evidence="3 6">1.1.1.133</ecNumber>
    </recommendedName>
</protein>
<accession>A0A3G8LWS3</accession>
<comment type="function">
    <text evidence="6">Catalyzes the reduction of dTDP-6-deoxy-L-lyxo-4-hexulose to yield dTDP-L-rhamnose.</text>
</comment>
<evidence type="ECO:0000256" key="3">
    <source>
        <dbReference type="ARBA" id="ARBA00012929"/>
    </source>
</evidence>
<dbReference type="AlphaFoldDB" id="A0A3G8LWS3"/>
<comment type="catalytic activity">
    <reaction evidence="5 6">
        <text>dTDP-beta-L-rhamnose + NADP(+) = dTDP-4-dehydro-beta-L-rhamnose + NADPH + H(+)</text>
        <dbReference type="Rhea" id="RHEA:21796"/>
        <dbReference type="ChEBI" id="CHEBI:15378"/>
        <dbReference type="ChEBI" id="CHEBI:57510"/>
        <dbReference type="ChEBI" id="CHEBI:57783"/>
        <dbReference type="ChEBI" id="CHEBI:58349"/>
        <dbReference type="ChEBI" id="CHEBI:62830"/>
        <dbReference type="EC" id="1.1.1.133"/>
    </reaction>
</comment>
<comment type="pathway">
    <text evidence="1 6">Carbohydrate biosynthesis; dTDP-L-rhamnose biosynthesis.</text>
</comment>
<dbReference type="InterPro" id="IPR036291">
    <property type="entry name" value="NAD(P)-bd_dom_sf"/>
</dbReference>
<comment type="cofactor">
    <cofactor evidence="6">
        <name>Mg(2+)</name>
        <dbReference type="ChEBI" id="CHEBI:18420"/>
    </cofactor>
    <text evidence="6">Binds 1 Mg(2+) ion per monomer.</text>
</comment>
<dbReference type="GO" id="GO:0019305">
    <property type="term" value="P:dTDP-rhamnose biosynthetic process"/>
    <property type="evidence" value="ECO:0007669"/>
    <property type="project" value="UniProtKB-UniPathway"/>
</dbReference>
<evidence type="ECO:0000256" key="4">
    <source>
        <dbReference type="ARBA" id="ARBA00017099"/>
    </source>
</evidence>
<dbReference type="PANTHER" id="PTHR10491:SF4">
    <property type="entry name" value="METHIONINE ADENOSYLTRANSFERASE 2 SUBUNIT BETA"/>
    <property type="match status" value="1"/>
</dbReference>
<evidence type="ECO:0000256" key="6">
    <source>
        <dbReference type="RuleBase" id="RU364082"/>
    </source>
</evidence>
<dbReference type="GO" id="GO:0009243">
    <property type="term" value="P:O antigen biosynthetic process"/>
    <property type="evidence" value="ECO:0007669"/>
    <property type="project" value="UniProtKB-UniPathway"/>
</dbReference>
<gene>
    <name evidence="8" type="ORF">EGC82_15675</name>
</gene>
<dbReference type="Pfam" id="PF04321">
    <property type="entry name" value="RmlD_sub_bind"/>
    <property type="match status" value="1"/>
</dbReference>
<organism evidence="8 9">
    <name type="scientific">Shewanella livingstonensis</name>
    <dbReference type="NCBI Taxonomy" id="150120"/>
    <lineage>
        <taxon>Bacteria</taxon>
        <taxon>Pseudomonadati</taxon>
        <taxon>Pseudomonadota</taxon>
        <taxon>Gammaproteobacteria</taxon>
        <taxon>Alteromonadales</taxon>
        <taxon>Shewanellaceae</taxon>
        <taxon>Shewanella</taxon>
    </lineage>
</organism>
<sequence length="194" mass="22018">MFNTLHCGSKTIGTQCLWTIKITRRRNTTELSITPICIVRTSWLYHHSGNNFVTTMLKLMSLSHDQASIGSSENNPINIVNDQIGSPTMIDDLARFLWKLCSQKQWVPIYHWSDAGICTWYEFAQAIKQHGIAAGLLHQPIYLRPTTSKQYASRVTRPPFSALDSHLSQTIATQKTWQQQLTLCLNELAQSKNG</sequence>
<keyword evidence="6" id="KW-0560">Oxidoreductase</keyword>
<name>A0A3G8LWS3_9GAMM</name>
<evidence type="ECO:0000256" key="1">
    <source>
        <dbReference type="ARBA" id="ARBA00004781"/>
    </source>
</evidence>
<dbReference type="UniPathway" id="UPA00124"/>